<dbReference type="PANTHER" id="PTHR13593:SF140">
    <property type="entry name" value="PLC-LIKE PHOSPHODIESTERASE"/>
    <property type="match status" value="1"/>
</dbReference>
<feature type="chain" id="PRO_5042198992" description="Tat pathway signal sequence" evidence="1">
    <location>
        <begin position="19"/>
        <end position="302"/>
    </location>
</feature>
<dbReference type="GO" id="GO:0006629">
    <property type="term" value="P:lipid metabolic process"/>
    <property type="evidence" value="ECO:0007669"/>
    <property type="project" value="InterPro"/>
</dbReference>
<dbReference type="Pfam" id="PF26146">
    <property type="entry name" value="PI-PLC_X"/>
    <property type="match status" value="1"/>
</dbReference>
<evidence type="ECO:0000256" key="1">
    <source>
        <dbReference type="SAM" id="SignalP"/>
    </source>
</evidence>
<gene>
    <name evidence="2" type="ORF">CCHR01_01456</name>
</gene>
<proteinExistence type="predicted"/>
<dbReference type="PANTHER" id="PTHR13593">
    <property type="match status" value="1"/>
</dbReference>
<name>A0AAD9AWR0_9PEZI</name>
<evidence type="ECO:0000313" key="2">
    <source>
        <dbReference type="EMBL" id="KAK1855906.1"/>
    </source>
</evidence>
<dbReference type="AlphaFoldDB" id="A0AAD9AWR0"/>
<dbReference type="EMBL" id="JAQOWY010000015">
    <property type="protein sequence ID" value="KAK1855906.1"/>
    <property type="molecule type" value="Genomic_DNA"/>
</dbReference>
<keyword evidence="1" id="KW-0732">Signal</keyword>
<dbReference type="SUPFAM" id="SSF51695">
    <property type="entry name" value="PLC-like phosphodiesterases"/>
    <property type="match status" value="1"/>
</dbReference>
<dbReference type="GO" id="GO:0008081">
    <property type="term" value="F:phosphoric diester hydrolase activity"/>
    <property type="evidence" value="ECO:0007669"/>
    <property type="project" value="InterPro"/>
</dbReference>
<sequence>MRIIHLLVCLVALGLADARKCNGHKHLCNRKYSNVTFVGSHNANFIGDRITHNQNVPVTRQLDIGVRFLTIQTHWKDGEIRMCHSKCWLLDVGKLEDFLLEVSRWMKKHPSDVVTLLLTNPTSIRGRDFAAAFRKVGMDKIAFTPNKKLTVNSWPTLGQLIDNNNRLVVFMVINMLTLADYPEKPRREKWIMDWFSYSWETPYGELDSNFPHCKRDRPQRDIDESKYMYLINHVWNIAMGARFEGETVKIPTRLAANITNSMDSISRQVKLCKAKWGKIPNVILLDFIDDGDAIKAQDHFNS</sequence>
<dbReference type="Proteomes" id="UP001243330">
    <property type="component" value="Unassembled WGS sequence"/>
</dbReference>
<accession>A0AAD9AWR0</accession>
<comment type="caution">
    <text evidence="2">The sequence shown here is derived from an EMBL/GenBank/DDBJ whole genome shotgun (WGS) entry which is preliminary data.</text>
</comment>
<organism evidence="2 3">
    <name type="scientific">Colletotrichum chrysophilum</name>
    <dbReference type="NCBI Taxonomy" id="1836956"/>
    <lineage>
        <taxon>Eukaryota</taxon>
        <taxon>Fungi</taxon>
        <taxon>Dikarya</taxon>
        <taxon>Ascomycota</taxon>
        <taxon>Pezizomycotina</taxon>
        <taxon>Sordariomycetes</taxon>
        <taxon>Hypocreomycetidae</taxon>
        <taxon>Glomerellales</taxon>
        <taxon>Glomerellaceae</taxon>
        <taxon>Colletotrichum</taxon>
        <taxon>Colletotrichum gloeosporioides species complex</taxon>
    </lineage>
</organism>
<reference evidence="2" key="1">
    <citation type="submission" date="2023-01" db="EMBL/GenBank/DDBJ databases">
        <title>Colletotrichum chrysophilum M932 genome sequence.</title>
        <authorList>
            <person name="Baroncelli R."/>
        </authorList>
    </citation>
    <scope>NUCLEOTIDE SEQUENCE</scope>
    <source>
        <strain evidence="2">M932</strain>
    </source>
</reference>
<feature type="signal peptide" evidence="1">
    <location>
        <begin position="1"/>
        <end position="18"/>
    </location>
</feature>
<keyword evidence="3" id="KW-1185">Reference proteome</keyword>
<dbReference type="InterPro" id="IPR017946">
    <property type="entry name" value="PLC-like_Pdiesterase_TIM-brl"/>
</dbReference>
<protein>
    <recommendedName>
        <fullName evidence="4">Tat pathway signal sequence</fullName>
    </recommendedName>
</protein>
<evidence type="ECO:0000313" key="3">
    <source>
        <dbReference type="Proteomes" id="UP001243330"/>
    </source>
</evidence>
<dbReference type="Gene3D" id="3.20.20.190">
    <property type="entry name" value="Phosphatidylinositol (PI) phosphodiesterase"/>
    <property type="match status" value="1"/>
</dbReference>
<evidence type="ECO:0008006" key="4">
    <source>
        <dbReference type="Google" id="ProtNLM"/>
    </source>
</evidence>
<dbReference type="InterPro" id="IPR051057">
    <property type="entry name" value="PI-PLC_domain"/>
</dbReference>